<organism evidence="1 2">
    <name type="scientific">Streptacidiphilus fuscans</name>
    <dbReference type="NCBI Taxonomy" id="2789292"/>
    <lineage>
        <taxon>Bacteria</taxon>
        <taxon>Bacillati</taxon>
        <taxon>Actinomycetota</taxon>
        <taxon>Actinomycetes</taxon>
        <taxon>Kitasatosporales</taxon>
        <taxon>Streptomycetaceae</taxon>
        <taxon>Streptacidiphilus</taxon>
    </lineage>
</organism>
<proteinExistence type="predicted"/>
<dbReference type="EMBL" id="JADPRT010000001">
    <property type="protein sequence ID" value="MBF9066426.1"/>
    <property type="molecule type" value="Genomic_DNA"/>
</dbReference>
<accession>A0A931FCH1</accession>
<dbReference type="AlphaFoldDB" id="A0A931FCH1"/>
<gene>
    <name evidence="1" type="ORF">I2501_00060</name>
</gene>
<name>A0A931FCH1_9ACTN</name>
<sequence length="60" mass="6974">MSVRLVLDPDEMYRVIVNGKLLEGQPGRPLRFETERDARDMLARRAALFSIPPRKLGEHR</sequence>
<keyword evidence="2" id="KW-1185">Reference proteome</keyword>
<protein>
    <submittedName>
        <fullName evidence="1">Uncharacterized protein</fullName>
    </submittedName>
</protein>
<dbReference type="Proteomes" id="UP000657385">
    <property type="component" value="Unassembled WGS sequence"/>
</dbReference>
<evidence type="ECO:0000313" key="2">
    <source>
        <dbReference type="Proteomes" id="UP000657385"/>
    </source>
</evidence>
<reference evidence="1" key="1">
    <citation type="submission" date="2020-11" db="EMBL/GenBank/DDBJ databases">
        <title>Isolation and identification of active actinomycetes.</title>
        <authorList>
            <person name="Yu B."/>
        </authorList>
    </citation>
    <scope>NUCLEOTIDE SEQUENCE</scope>
    <source>
        <strain evidence="1">NEAU-YB345</strain>
    </source>
</reference>
<comment type="caution">
    <text evidence="1">The sequence shown here is derived from an EMBL/GenBank/DDBJ whole genome shotgun (WGS) entry which is preliminary data.</text>
</comment>
<evidence type="ECO:0000313" key="1">
    <source>
        <dbReference type="EMBL" id="MBF9066426.1"/>
    </source>
</evidence>
<dbReference type="RefSeq" id="WP_196191633.1">
    <property type="nucleotide sequence ID" value="NZ_JADPRT010000001.1"/>
</dbReference>